<accession>A0A6G1HNE0</accession>
<organism evidence="1 2">
    <name type="scientific">Trichodelitschia bisporula</name>
    <dbReference type="NCBI Taxonomy" id="703511"/>
    <lineage>
        <taxon>Eukaryota</taxon>
        <taxon>Fungi</taxon>
        <taxon>Dikarya</taxon>
        <taxon>Ascomycota</taxon>
        <taxon>Pezizomycotina</taxon>
        <taxon>Dothideomycetes</taxon>
        <taxon>Dothideomycetes incertae sedis</taxon>
        <taxon>Phaeotrichales</taxon>
        <taxon>Phaeotrichaceae</taxon>
        <taxon>Trichodelitschia</taxon>
    </lineage>
</organism>
<keyword evidence="2" id="KW-1185">Reference proteome</keyword>
<dbReference type="EMBL" id="ML996703">
    <property type="protein sequence ID" value="KAF2397512.1"/>
    <property type="molecule type" value="Genomic_DNA"/>
</dbReference>
<evidence type="ECO:0000313" key="1">
    <source>
        <dbReference type="EMBL" id="KAF2397512.1"/>
    </source>
</evidence>
<name>A0A6G1HNE0_9PEZI</name>
<gene>
    <name evidence="1" type="ORF">EJ06DRAFT_152095</name>
</gene>
<sequence>MNITYFLSRTSPEIKIADIQPRIYLVRRVAHKREVGASDLNGMPVLESRRLVSAYPSGVRYPSAKDGANLRVPDGLEDIVAWHFSGVPSGIKNWVLGTVVPVRLKKMNGQQHSYPFRHTLDSPSLFGRELDNLDSIKSEVMDVACNEFGFGTVTSVLWCSVFLMCGT</sequence>
<evidence type="ECO:0000313" key="2">
    <source>
        <dbReference type="Proteomes" id="UP000799640"/>
    </source>
</evidence>
<protein>
    <submittedName>
        <fullName evidence="1">Uncharacterized protein</fullName>
    </submittedName>
</protein>
<reference evidence="1" key="1">
    <citation type="journal article" date="2020" name="Stud. Mycol.">
        <title>101 Dothideomycetes genomes: a test case for predicting lifestyles and emergence of pathogens.</title>
        <authorList>
            <person name="Haridas S."/>
            <person name="Albert R."/>
            <person name="Binder M."/>
            <person name="Bloem J."/>
            <person name="Labutti K."/>
            <person name="Salamov A."/>
            <person name="Andreopoulos B."/>
            <person name="Baker S."/>
            <person name="Barry K."/>
            <person name="Bills G."/>
            <person name="Bluhm B."/>
            <person name="Cannon C."/>
            <person name="Castanera R."/>
            <person name="Culley D."/>
            <person name="Daum C."/>
            <person name="Ezra D."/>
            <person name="Gonzalez J."/>
            <person name="Henrissat B."/>
            <person name="Kuo A."/>
            <person name="Liang C."/>
            <person name="Lipzen A."/>
            <person name="Lutzoni F."/>
            <person name="Magnuson J."/>
            <person name="Mondo S."/>
            <person name="Nolan M."/>
            <person name="Ohm R."/>
            <person name="Pangilinan J."/>
            <person name="Park H.-J."/>
            <person name="Ramirez L."/>
            <person name="Alfaro M."/>
            <person name="Sun H."/>
            <person name="Tritt A."/>
            <person name="Yoshinaga Y."/>
            <person name="Zwiers L.-H."/>
            <person name="Turgeon B."/>
            <person name="Goodwin S."/>
            <person name="Spatafora J."/>
            <person name="Crous P."/>
            <person name="Grigoriev I."/>
        </authorList>
    </citation>
    <scope>NUCLEOTIDE SEQUENCE</scope>
    <source>
        <strain evidence="1">CBS 262.69</strain>
    </source>
</reference>
<dbReference type="AlphaFoldDB" id="A0A6G1HNE0"/>
<proteinExistence type="predicted"/>
<dbReference type="Proteomes" id="UP000799640">
    <property type="component" value="Unassembled WGS sequence"/>
</dbReference>